<dbReference type="InterPro" id="IPR043129">
    <property type="entry name" value="ATPase_NBD"/>
</dbReference>
<dbReference type="HAMAP" id="MF_02207">
    <property type="entry name" value="MreB"/>
    <property type="match status" value="1"/>
</dbReference>
<dbReference type="NCBIfam" id="NF010539">
    <property type="entry name" value="PRK13927.1"/>
    <property type="match status" value="1"/>
</dbReference>
<reference evidence="7" key="1">
    <citation type="journal article" date="2015" name="Nature">
        <title>Complex archaea that bridge the gap between prokaryotes and eukaryotes.</title>
        <authorList>
            <person name="Spang A."/>
            <person name="Saw J.H."/>
            <person name="Jorgensen S.L."/>
            <person name="Zaremba-Niedzwiedzka K."/>
            <person name="Martijn J."/>
            <person name="Lind A.E."/>
            <person name="van Eijk R."/>
            <person name="Schleper C."/>
            <person name="Guy L."/>
            <person name="Ettema T.J."/>
        </authorList>
    </citation>
    <scope>NUCLEOTIDE SEQUENCE</scope>
</reference>
<dbReference type="PRINTS" id="PR01652">
    <property type="entry name" value="SHAPEPROTEIN"/>
</dbReference>
<evidence type="ECO:0000256" key="4">
    <source>
        <dbReference type="ARBA" id="ARBA00022840"/>
    </source>
</evidence>
<dbReference type="GO" id="GO:0008360">
    <property type="term" value="P:regulation of cell shape"/>
    <property type="evidence" value="ECO:0007669"/>
    <property type="project" value="UniProtKB-KW"/>
</dbReference>
<dbReference type="GO" id="GO:0005737">
    <property type="term" value="C:cytoplasm"/>
    <property type="evidence" value="ECO:0007669"/>
    <property type="project" value="UniProtKB-SubCell"/>
</dbReference>
<dbReference type="GO" id="GO:0005524">
    <property type="term" value="F:ATP binding"/>
    <property type="evidence" value="ECO:0007669"/>
    <property type="project" value="UniProtKB-KW"/>
</dbReference>
<evidence type="ECO:0008006" key="8">
    <source>
        <dbReference type="Google" id="ProtNLM"/>
    </source>
</evidence>
<keyword evidence="2" id="KW-0963">Cytoplasm</keyword>
<dbReference type="InterPro" id="IPR004753">
    <property type="entry name" value="MreB"/>
</dbReference>
<evidence type="ECO:0000256" key="6">
    <source>
        <dbReference type="ARBA" id="ARBA00023458"/>
    </source>
</evidence>
<organism evidence="7">
    <name type="scientific">marine sediment metagenome</name>
    <dbReference type="NCBI Taxonomy" id="412755"/>
    <lineage>
        <taxon>unclassified sequences</taxon>
        <taxon>metagenomes</taxon>
        <taxon>ecological metagenomes</taxon>
    </lineage>
</organism>
<dbReference type="Pfam" id="PF06723">
    <property type="entry name" value="MreB_Mbl"/>
    <property type="match status" value="1"/>
</dbReference>
<keyword evidence="5" id="KW-0133">Cell shape</keyword>
<evidence type="ECO:0000256" key="5">
    <source>
        <dbReference type="ARBA" id="ARBA00022960"/>
    </source>
</evidence>
<protein>
    <recommendedName>
        <fullName evidence="8">Cell shape-determining protein MreB</fullName>
    </recommendedName>
</protein>
<name>A0A0F9HG15_9ZZZZ</name>
<sequence>MFGKRIGVDLGTANVLIYVKGKGIVSSEPSVVAVAQRDNSIVAVGREAREMLGRTPSAIQVIRPMRDGVIADYLTTEAMLRYFIGKVNGRFSLVKPEVMVCVPAGVTGVEQRAVQDACEAAGARRPAYVVSEPLAAAIGARIPISTPQGHMVVDIGGGRAEAAVISMYGIVVSESVRVAGDRLDDAIAAHIKRRYNLNIGDRTAEDVKIAIGSALPLDEQLTYDVRGRDQISGLPKTVTVTAEDVCQALHDALQAILGSVRSVLERTPPELAADIIDRGIVLTGGTALLRNLDRLITQEIGIPCYVADNPMDCVAIGAGIALEHLELIQRAQPPEGEWMVSF</sequence>
<keyword evidence="4" id="KW-0067">ATP-binding</keyword>
<gene>
    <name evidence="7" type="ORF">LCGC14_1710280</name>
</gene>
<evidence type="ECO:0000313" key="7">
    <source>
        <dbReference type="EMBL" id="KKM14027.1"/>
    </source>
</evidence>
<dbReference type="GO" id="GO:0000902">
    <property type="term" value="P:cell morphogenesis"/>
    <property type="evidence" value="ECO:0007669"/>
    <property type="project" value="InterPro"/>
</dbReference>
<dbReference type="EMBL" id="LAZR01015243">
    <property type="protein sequence ID" value="KKM14027.1"/>
    <property type="molecule type" value="Genomic_DNA"/>
</dbReference>
<dbReference type="PANTHER" id="PTHR42749">
    <property type="entry name" value="CELL SHAPE-DETERMINING PROTEIN MREB"/>
    <property type="match status" value="1"/>
</dbReference>
<dbReference type="InterPro" id="IPR056546">
    <property type="entry name" value="MreB_MamK-like"/>
</dbReference>
<dbReference type="SUPFAM" id="SSF53067">
    <property type="entry name" value="Actin-like ATPase domain"/>
    <property type="match status" value="2"/>
</dbReference>
<dbReference type="CDD" id="cd10225">
    <property type="entry name" value="ASKHA_NBD_MreB-like"/>
    <property type="match status" value="1"/>
</dbReference>
<dbReference type="PANTHER" id="PTHR42749:SF1">
    <property type="entry name" value="CELL SHAPE-DETERMINING PROTEIN MREB"/>
    <property type="match status" value="1"/>
</dbReference>
<accession>A0A0F9HG15</accession>
<evidence type="ECO:0000256" key="2">
    <source>
        <dbReference type="ARBA" id="ARBA00022490"/>
    </source>
</evidence>
<comment type="subcellular location">
    <subcellularLocation>
        <location evidence="1">Cytoplasm</location>
    </subcellularLocation>
</comment>
<keyword evidence="3" id="KW-0547">Nucleotide-binding</keyword>
<evidence type="ECO:0000256" key="1">
    <source>
        <dbReference type="ARBA" id="ARBA00004496"/>
    </source>
</evidence>
<dbReference type="NCBIfam" id="TIGR00904">
    <property type="entry name" value="mreB"/>
    <property type="match status" value="1"/>
</dbReference>
<dbReference type="Gene3D" id="3.30.420.40">
    <property type="match status" value="3"/>
</dbReference>
<comment type="similarity">
    <text evidence="6">Belongs to the FtsA/MreB family.</text>
</comment>
<comment type="caution">
    <text evidence="7">The sequence shown here is derived from an EMBL/GenBank/DDBJ whole genome shotgun (WGS) entry which is preliminary data.</text>
</comment>
<evidence type="ECO:0000256" key="3">
    <source>
        <dbReference type="ARBA" id="ARBA00022741"/>
    </source>
</evidence>
<proteinExistence type="inferred from homology"/>
<dbReference type="AlphaFoldDB" id="A0A0F9HG15"/>